<dbReference type="Pfam" id="PF00549">
    <property type="entry name" value="Ligase_CoA"/>
    <property type="match status" value="1"/>
</dbReference>
<dbReference type="GO" id="GO:0006104">
    <property type="term" value="P:succinyl-CoA metabolic process"/>
    <property type="evidence" value="ECO:0007669"/>
    <property type="project" value="TreeGrafter"/>
</dbReference>
<dbReference type="EMBL" id="VUNH01000001">
    <property type="protein sequence ID" value="MST54793.1"/>
    <property type="molecule type" value="Genomic_DNA"/>
</dbReference>
<dbReference type="PANTHER" id="PTHR11815">
    <property type="entry name" value="SUCCINYL-COA SYNTHETASE BETA CHAIN"/>
    <property type="match status" value="1"/>
</dbReference>
<evidence type="ECO:0000256" key="2">
    <source>
        <dbReference type="ARBA" id="ARBA00022723"/>
    </source>
</evidence>
<keyword evidence="1" id="KW-0436">Ligase</keyword>
<gene>
    <name evidence="7" type="ORF">FYJ74_01840</name>
</gene>
<dbReference type="PROSITE" id="PS50975">
    <property type="entry name" value="ATP_GRASP"/>
    <property type="match status" value="1"/>
</dbReference>
<dbReference type="GO" id="GO:0046872">
    <property type="term" value="F:metal ion binding"/>
    <property type="evidence" value="ECO:0007669"/>
    <property type="project" value="UniProtKB-KW"/>
</dbReference>
<dbReference type="PIRSF" id="PIRSF001554">
    <property type="entry name" value="SucCS_beta"/>
    <property type="match status" value="1"/>
</dbReference>
<dbReference type="Proteomes" id="UP000473699">
    <property type="component" value="Unassembled WGS sequence"/>
</dbReference>
<dbReference type="Gene3D" id="3.30.470.20">
    <property type="entry name" value="ATP-grasp fold, B domain"/>
    <property type="match status" value="1"/>
</dbReference>
<evidence type="ECO:0000313" key="7">
    <source>
        <dbReference type="EMBL" id="MST54793.1"/>
    </source>
</evidence>
<keyword evidence="3 5" id="KW-0547">Nucleotide-binding</keyword>
<dbReference type="SUPFAM" id="SSF56059">
    <property type="entry name" value="Glutathione synthetase ATP-binding domain-like"/>
    <property type="match status" value="1"/>
</dbReference>
<dbReference type="InterPro" id="IPR011761">
    <property type="entry name" value="ATP-grasp"/>
</dbReference>
<organism evidence="7 8">
    <name type="scientific">Pyramidobacter porci</name>
    <dbReference type="NCBI Taxonomy" id="2605789"/>
    <lineage>
        <taxon>Bacteria</taxon>
        <taxon>Thermotogati</taxon>
        <taxon>Synergistota</taxon>
        <taxon>Synergistia</taxon>
        <taxon>Synergistales</taxon>
        <taxon>Dethiosulfovibrionaceae</taxon>
        <taxon>Pyramidobacter</taxon>
    </lineage>
</organism>
<keyword evidence="5" id="KW-0067">ATP-binding</keyword>
<evidence type="ECO:0000256" key="3">
    <source>
        <dbReference type="ARBA" id="ARBA00022741"/>
    </source>
</evidence>
<reference evidence="7 8" key="1">
    <citation type="submission" date="2019-08" db="EMBL/GenBank/DDBJ databases">
        <title>In-depth cultivation of the pig gut microbiome towards novel bacterial diversity and tailored functional studies.</title>
        <authorList>
            <person name="Wylensek D."/>
            <person name="Hitch T.C.A."/>
            <person name="Clavel T."/>
        </authorList>
    </citation>
    <scope>NUCLEOTIDE SEQUENCE [LARGE SCALE GENOMIC DNA]</scope>
    <source>
        <strain evidence="7 8">SM-530-WT-4B</strain>
    </source>
</reference>
<dbReference type="SUPFAM" id="SSF52210">
    <property type="entry name" value="Succinyl-CoA synthetase domains"/>
    <property type="match status" value="1"/>
</dbReference>
<dbReference type="Gene3D" id="3.40.50.261">
    <property type="entry name" value="Succinyl-CoA synthetase domains"/>
    <property type="match status" value="1"/>
</dbReference>
<dbReference type="InterPro" id="IPR013815">
    <property type="entry name" value="ATP_grasp_subdomain_1"/>
</dbReference>
<dbReference type="AlphaFoldDB" id="A0A6L5Y9C2"/>
<sequence>MKLYEFEGKRLLKEFGVPVLSGQLVLRDSALPEAPVVLKAQTLSGGRGKVGLVQICRDADALSAQAAKLFDAVHKGERITALWAEKPVNVRKEYYCSVTYDGETGVPLLVASGSGGVEVERTATERPDAILKMPFDIFYGPADYQFRQIAAFIDANRVKELTAILRNVYRMWRESGATLVEINPLALTDEGVIALDAKFELDDASEKCHKELFAGLKDEQHKLFGRVFRESGDTMTYVQLDGSVGLISDGAGTGMLALDLMNDEGAAAADFCEMGALTSADVMYDALDKVLTKNPDVKSVLVVLIGGFNRMDEMAEGIVRYHDEKHPKARLIVRLCGTMEDEGKKIMADAGLDVYNDLPSAVSDAVKASRGEA</sequence>
<dbReference type="GO" id="GO:0006099">
    <property type="term" value="P:tricarboxylic acid cycle"/>
    <property type="evidence" value="ECO:0007669"/>
    <property type="project" value="InterPro"/>
</dbReference>
<evidence type="ECO:0000256" key="4">
    <source>
        <dbReference type="ARBA" id="ARBA00022842"/>
    </source>
</evidence>
<keyword evidence="4" id="KW-0460">Magnesium</keyword>
<feature type="domain" description="ATP-grasp" evidence="6">
    <location>
        <begin position="9"/>
        <end position="48"/>
    </location>
</feature>
<proteinExistence type="predicted"/>
<name>A0A6L5Y9C2_9BACT</name>
<dbReference type="InterPro" id="IPR005811">
    <property type="entry name" value="SUCC_ACL_C"/>
</dbReference>
<protein>
    <recommendedName>
        <fullName evidence="6">ATP-grasp domain-containing protein</fullName>
    </recommendedName>
</protein>
<accession>A0A6L5Y9C2</accession>
<dbReference type="PANTHER" id="PTHR11815:SF10">
    <property type="entry name" value="SUCCINATE--COA LIGASE [GDP-FORMING] SUBUNIT BETA, MITOCHONDRIAL"/>
    <property type="match status" value="1"/>
</dbReference>
<dbReference type="InterPro" id="IPR013650">
    <property type="entry name" value="ATP-grasp_succ-CoA_synth-type"/>
</dbReference>
<comment type="caution">
    <text evidence="7">The sequence shown here is derived from an EMBL/GenBank/DDBJ whole genome shotgun (WGS) entry which is preliminary data.</text>
</comment>
<keyword evidence="2" id="KW-0479">Metal-binding</keyword>
<dbReference type="GO" id="GO:0042709">
    <property type="term" value="C:succinate-CoA ligase complex"/>
    <property type="evidence" value="ECO:0007669"/>
    <property type="project" value="TreeGrafter"/>
</dbReference>
<dbReference type="Pfam" id="PF08442">
    <property type="entry name" value="ATP-grasp_2"/>
    <property type="match status" value="1"/>
</dbReference>
<keyword evidence="8" id="KW-1185">Reference proteome</keyword>
<dbReference type="GO" id="GO:0005524">
    <property type="term" value="F:ATP binding"/>
    <property type="evidence" value="ECO:0007669"/>
    <property type="project" value="UniProtKB-UniRule"/>
</dbReference>
<dbReference type="GO" id="GO:0004775">
    <property type="term" value="F:succinate-CoA ligase (ADP-forming) activity"/>
    <property type="evidence" value="ECO:0007669"/>
    <property type="project" value="TreeGrafter"/>
</dbReference>
<dbReference type="Gene3D" id="3.30.1490.20">
    <property type="entry name" value="ATP-grasp fold, A domain"/>
    <property type="match status" value="1"/>
</dbReference>
<dbReference type="InterPro" id="IPR005809">
    <property type="entry name" value="Succ_CoA_ligase-like_bsu"/>
</dbReference>
<evidence type="ECO:0000313" key="8">
    <source>
        <dbReference type="Proteomes" id="UP000473699"/>
    </source>
</evidence>
<evidence type="ECO:0000256" key="1">
    <source>
        <dbReference type="ARBA" id="ARBA00022598"/>
    </source>
</evidence>
<evidence type="ECO:0000259" key="6">
    <source>
        <dbReference type="PROSITE" id="PS50975"/>
    </source>
</evidence>
<dbReference type="InterPro" id="IPR016102">
    <property type="entry name" value="Succinyl-CoA_synth-like"/>
</dbReference>
<dbReference type="RefSeq" id="WP_154527909.1">
    <property type="nucleotide sequence ID" value="NZ_VUNH01000001.1"/>
</dbReference>
<evidence type="ECO:0000256" key="5">
    <source>
        <dbReference type="PROSITE-ProRule" id="PRU00409"/>
    </source>
</evidence>